<reference evidence="1 2" key="1">
    <citation type="journal article" date="2022" name="Nat. Genet.">
        <title>Improved pea reference genome and pan-genome highlight genomic features and evolutionary characteristics.</title>
        <authorList>
            <person name="Yang T."/>
            <person name="Liu R."/>
            <person name="Luo Y."/>
            <person name="Hu S."/>
            <person name="Wang D."/>
            <person name="Wang C."/>
            <person name="Pandey M.K."/>
            <person name="Ge S."/>
            <person name="Xu Q."/>
            <person name="Li N."/>
            <person name="Li G."/>
            <person name="Huang Y."/>
            <person name="Saxena R.K."/>
            <person name="Ji Y."/>
            <person name="Li M."/>
            <person name="Yan X."/>
            <person name="He Y."/>
            <person name="Liu Y."/>
            <person name="Wang X."/>
            <person name="Xiang C."/>
            <person name="Varshney R.K."/>
            <person name="Ding H."/>
            <person name="Gao S."/>
            <person name="Zong X."/>
        </authorList>
    </citation>
    <scope>NUCLEOTIDE SEQUENCE [LARGE SCALE GENOMIC DNA]</scope>
    <source>
        <strain evidence="1 2">cv. Zhongwan 6</strain>
    </source>
</reference>
<sequence>MGKKVCTHYRKKGHIVDACYRKHGYPLSRGTGRGSAYANNVGSEFQEIDVELKMKVTYEGNRSLTQYKYNVMIAFLEKNGINGTNYVTYMVRGDSSNCYFAEVAALLVVSRVESIRDFKSLFESRLPKGPVPPSAPSQCHNKVSPFEDDKVSFPDDYYIDCP</sequence>
<evidence type="ECO:0000313" key="1">
    <source>
        <dbReference type="EMBL" id="KAI5394432.1"/>
    </source>
</evidence>
<proteinExistence type="predicted"/>
<evidence type="ECO:0000313" key="2">
    <source>
        <dbReference type="Proteomes" id="UP001058974"/>
    </source>
</evidence>
<name>A0A9D5A1Y6_PEA</name>
<dbReference type="EMBL" id="JAMSHJ010000006">
    <property type="protein sequence ID" value="KAI5394432.1"/>
    <property type="molecule type" value="Genomic_DNA"/>
</dbReference>
<keyword evidence="2" id="KW-1185">Reference proteome</keyword>
<dbReference type="Gramene" id="Psat06G0120100-T1">
    <property type="protein sequence ID" value="KAI5394432.1"/>
    <property type="gene ID" value="KIW84_061201"/>
</dbReference>
<protein>
    <submittedName>
        <fullName evidence="1">Uncharacterized protein</fullName>
    </submittedName>
</protein>
<comment type="caution">
    <text evidence="1">The sequence shown here is derived from an EMBL/GenBank/DDBJ whole genome shotgun (WGS) entry which is preliminary data.</text>
</comment>
<accession>A0A9D5A1Y6</accession>
<dbReference type="Proteomes" id="UP001058974">
    <property type="component" value="Chromosome 6"/>
</dbReference>
<gene>
    <name evidence="1" type="ORF">KIW84_061201</name>
</gene>
<dbReference type="AlphaFoldDB" id="A0A9D5A1Y6"/>
<organism evidence="1 2">
    <name type="scientific">Pisum sativum</name>
    <name type="common">Garden pea</name>
    <name type="synonym">Lathyrus oleraceus</name>
    <dbReference type="NCBI Taxonomy" id="3888"/>
    <lineage>
        <taxon>Eukaryota</taxon>
        <taxon>Viridiplantae</taxon>
        <taxon>Streptophyta</taxon>
        <taxon>Embryophyta</taxon>
        <taxon>Tracheophyta</taxon>
        <taxon>Spermatophyta</taxon>
        <taxon>Magnoliopsida</taxon>
        <taxon>eudicotyledons</taxon>
        <taxon>Gunneridae</taxon>
        <taxon>Pentapetalae</taxon>
        <taxon>rosids</taxon>
        <taxon>fabids</taxon>
        <taxon>Fabales</taxon>
        <taxon>Fabaceae</taxon>
        <taxon>Papilionoideae</taxon>
        <taxon>50 kb inversion clade</taxon>
        <taxon>NPAAA clade</taxon>
        <taxon>Hologalegina</taxon>
        <taxon>IRL clade</taxon>
        <taxon>Fabeae</taxon>
        <taxon>Lathyrus</taxon>
    </lineage>
</organism>